<comment type="caution">
    <text evidence="1">The sequence shown here is derived from an EMBL/GenBank/DDBJ whole genome shotgun (WGS) entry which is preliminary data.</text>
</comment>
<evidence type="ECO:0000313" key="1">
    <source>
        <dbReference type="EMBL" id="KAL3955837.1"/>
    </source>
</evidence>
<dbReference type="EMBL" id="JBGNUJ010000009">
    <property type="protein sequence ID" value="KAL3955837.1"/>
    <property type="molecule type" value="Genomic_DNA"/>
</dbReference>
<protein>
    <submittedName>
        <fullName evidence="1">Uncharacterized protein</fullName>
    </submittedName>
</protein>
<organism evidence="1 2">
    <name type="scientific">Purpureocillium lilacinum</name>
    <name type="common">Paecilomyces lilacinus</name>
    <dbReference type="NCBI Taxonomy" id="33203"/>
    <lineage>
        <taxon>Eukaryota</taxon>
        <taxon>Fungi</taxon>
        <taxon>Dikarya</taxon>
        <taxon>Ascomycota</taxon>
        <taxon>Pezizomycotina</taxon>
        <taxon>Sordariomycetes</taxon>
        <taxon>Hypocreomycetidae</taxon>
        <taxon>Hypocreales</taxon>
        <taxon>Ophiocordycipitaceae</taxon>
        <taxon>Purpureocillium</taxon>
    </lineage>
</organism>
<name>A0ACC4DHK4_PURLI</name>
<keyword evidence="2" id="KW-1185">Reference proteome</keyword>
<dbReference type="Proteomes" id="UP001638806">
    <property type="component" value="Unassembled WGS sequence"/>
</dbReference>
<accession>A0ACC4DHK4</accession>
<proteinExistence type="predicted"/>
<sequence length="142" mass="15510">MSDFPSLSLFVILIAALCAVGRCVPPNQPRADEGSPTGPQLCKAGFQQATTIHEGNCTAVACQDAKRLLPDNWHLTIVCGDVGSNQALASISAKSPEGDQLWETPWCWSNSIERSKEFQPLFGKHDFKVRFKFPQQTSGNAF</sequence>
<reference evidence="1" key="1">
    <citation type="submission" date="2024-12" db="EMBL/GenBank/DDBJ databases">
        <title>Comparative genomics and development of molecular markers within Purpureocillium lilacinum and among Purpureocillium species.</title>
        <authorList>
            <person name="Yeh Z.-Y."/>
            <person name="Ni N.-T."/>
            <person name="Lo P.-H."/>
            <person name="Mushyakhwo K."/>
            <person name="Lin C.-F."/>
            <person name="Nai Y.-S."/>
        </authorList>
    </citation>
    <scope>NUCLEOTIDE SEQUENCE</scope>
    <source>
        <strain evidence="1">NCHU-NPUST-175</strain>
    </source>
</reference>
<gene>
    <name evidence="1" type="ORF">ACCO45_009856</name>
</gene>
<evidence type="ECO:0000313" key="2">
    <source>
        <dbReference type="Proteomes" id="UP001638806"/>
    </source>
</evidence>